<keyword evidence="1" id="KW-0560">Oxidoreductase</keyword>
<dbReference type="GO" id="GO:0016491">
    <property type="term" value="F:oxidoreductase activity"/>
    <property type="evidence" value="ECO:0007669"/>
    <property type="project" value="UniProtKB-KW"/>
</dbReference>
<dbReference type="Gene3D" id="3.20.20.100">
    <property type="entry name" value="NADP-dependent oxidoreductase domain"/>
    <property type="match status" value="1"/>
</dbReference>
<organism evidence="3 4">
    <name type="scientific">Amniculicola lignicola CBS 123094</name>
    <dbReference type="NCBI Taxonomy" id="1392246"/>
    <lineage>
        <taxon>Eukaryota</taxon>
        <taxon>Fungi</taxon>
        <taxon>Dikarya</taxon>
        <taxon>Ascomycota</taxon>
        <taxon>Pezizomycotina</taxon>
        <taxon>Dothideomycetes</taxon>
        <taxon>Pleosporomycetidae</taxon>
        <taxon>Pleosporales</taxon>
        <taxon>Amniculicolaceae</taxon>
        <taxon>Amniculicola</taxon>
    </lineage>
</organism>
<dbReference type="Proteomes" id="UP000799779">
    <property type="component" value="Unassembled WGS sequence"/>
</dbReference>
<evidence type="ECO:0000313" key="4">
    <source>
        <dbReference type="Proteomes" id="UP000799779"/>
    </source>
</evidence>
<dbReference type="InterPro" id="IPR023210">
    <property type="entry name" value="NADP_OxRdtase_dom"/>
</dbReference>
<dbReference type="InterPro" id="IPR050791">
    <property type="entry name" value="Aldo-Keto_reductase"/>
</dbReference>
<dbReference type="InterPro" id="IPR036812">
    <property type="entry name" value="NAD(P)_OxRdtase_dom_sf"/>
</dbReference>
<dbReference type="SUPFAM" id="SSF51430">
    <property type="entry name" value="NAD(P)-linked oxidoreductase"/>
    <property type="match status" value="1"/>
</dbReference>
<dbReference type="Pfam" id="PF00248">
    <property type="entry name" value="Aldo_ket_red"/>
    <property type="match status" value="1"/>
</dbReference>
<keyword evidence="4" id="KW-1185">Reference proteome</keyword>
<accession>A0A6A5VX08</accession>
<dbReference type="OrthoDB" id="37537at2759"/>
<gene>
    <name evidence="3" type="ORF">P154DRAFT_527336</name>
</gene>
<dbReference type="CDD" id="cd19077">
    <property type="entry name" value="AKR_AKR8A1-2"/>
    <property type="match status" value="1"/>
</dbReference>
<dbReference type="PANTHER" id="PTHR43625:SF78">
    <property type="entry name" value="PYRIDOXAL REDUCTASE-RELATED"/>
    <property type="match status" value="1"/>
</dbReference>
<evidence type="ECO:0000259" key="2">
    <source>
        <dbReference type="Pfam" id="PF00248"/>
    </source>
</evidence>
<name>A0A6A5VX08_9PLEO</name>
<reference evidence="3" key="1">
    <citation type="journal article" date="2020" name="Stud. Mycol.">
        <title>101 Dothideomycetes genomes: a test case for predicting lifestyles and emergence of pathogens.</title>
        <authorList>
            <person name="Haridas S."/>
            <person name="Albert R."/>
            <person name="Binder M."/>
            <person name="Bloem J."/>
            <person name="Labutti K."/>
            <person name="Salamov A."/>
            <person name="Andreopoulos B."/>
            <person name="Baker S."/>
            <person name="Barry K."/>
            <person name="Bills G."/>
            <person name="Bluhm B."/>
            <person name="Cannon C."/>
            <person name="Castanera R."/>
            <person name="Culley D."/>
            <person name="Daum C."/>
            <person name="Ezra D."/>
            <person name="Gonzalez J."/>
            <person name="Henrissat B."/>
            <person name="Kuo A."/>
            <person name="Liang C."/>
            <person name="Lipzen A."/>
            <person name="Lutzoni F."/>
            <person name="Magnuson J."/>
            <person name="Mondo S."/>
            <person name="Nolan M."/>
            <person name="Ohm R."/>
            <person name="Pangilinan J."/>
            <person name="Park H.-J."/>
            <person name="Ramirez L."/>
            <person name="Alfaro M."/>
            <person name="Sun H."/>
            <person name="Tritt A."/>
            <person name="Yoshinaga Y."/>
            <person name="Zwiers L.-H."/>
            <person name="Turgeon B."/>
            <person name="Goodwin S."/>
            <person name="Spatafora J."/>
            <person name="Crous P."/>
            <person name="Grigoriev I."/>
        </authorList>
    </citation>
    <scope>NUCLEOTIDE SEQUENCE</scope>
    <source>
        <strain evidence="3">CBS 123094</strain>
    </source>
</reference>
<feature type="domain" description="NADP-dependent oxidoreductase" evidence="2">
    <location>
        <begin position="12"/>
        <end position="310"/>
    </location>
</feature>
<dbReference type="EMBL" id="ML977673">
    <property type="protein sequence ID" value="KAF1994093.1"/>
    <property type="molecule type" value="Genomic_DNA"/>
</dbReference>
<evidence type="ECO:0000313" key="3">
    <source>
        <dbReference type="EMBL" id="KAF1994093.1"/>
    </source>
</evidence>
<sequence>MVHLSNKEIGSVGYGMMGLTWRASPPSQEQAFEAMKAAYNKGSYFWNGGELYGSPDRNSLHLLNEYFTKYPEDADKVVISIKGGLKRGQMMPDGSKENIDRSIGECLKWLDGKKSLDLFECARVDKNVPIEDTIGYIAEYIKAGKLGGISLSEVSAPTIRRAHAVHPISAVEVEFSMFSLDILENGVASTCAELGIPIVAYSPLGRGFLGGQFKKYEDIPADSSLKIFPRYSAENFDQNIKLVQEVEKIAKSKGATPAQVAIGWIISHSGKPGLPTIIPIPGATTAARIEENVHPAQLSAEELAVIDDILKTFPTAGERYNAMGMAHVHA</sequence>
<dbReference type="AlphaFoldDB" id="A0A6A5VX08"/>
<protein>
    <submittedName>
        <fullName evidence="3">Aldo/keto reductase</fullName>
    </submittedName>
</protein>
<dbReference type="PANTHER" id="PTHR43625">
    <property type="entry name" value="AFLATOXIN B1 ALDEHYDE REDUCTASE"/>
    <property type="match status" value="1"/>
</dbReference>
<dbReference type="GO" id="GO:0005737">
    <property type="term" value="C:cytoplasm"/>
    <property type="evidence" value="ECO:0007669"/>
    <property type="project" value="TreeGrafter"/>
</dbReference>
<proteinExistence type="predicted"/>
<evidence type="ECO:0000256" key="1">
    <source>
        <dbReference type="ARBA" id="ARBA00023002"/>
    </source>
</evidence>